<sequence>MIGTGPIDIAFWHKGLAQVTWNISLDYRNIAVSHASTRTRLADGILKNQSGLSLNEDRGTKEEVLRALSSQVNTSGTAIEALITSLREKNFEAINQHVHAPDKPSGTSGLVPGPGPDSTPGGATPDESINQSPDSRGVVPSFDIFSMPLEMTPTRDCTERFVSSYLARPLRSRTDVKPRSIKQLKEVTHHQVPKRL</sequence>
<organism evidence="2 3">
    <name type="scientific">Modicella reniformis</name>
    <dbReference type="NCBI Taxonomy" id="1440133"/>
    <lineage>
        <taxon>Eukaryota</taxon>
        <taxon>Fungi</taxon>
        <taxon>Fungi incertae sedis</taxon>
        <taxon>Mucoromycota</taxon>
        <taxon>Mortierellomycotina</taxon>
        <taxon>Mortierellomycetes</taxon>
        <taxon>Mortierellales</taxon>
        <taxon>Mortierellaceae</taxon>
        <taxon>Modicella</taxon>
    </lineage>
</organism>
<keyword evidence="3" id="KW-1185">Reference proteome</keyword>
<evidence type="ECO:0000256" key="1">
    <source>
        <dbReference type="SAM" id="MobiDB-lite"/>
    </source>
</evidence>
<dbReference type="EMBL" id="JAAAHW010009870">
    <property type="protein sequence ID" value="KAF9935526.1"/>
    <property type="molecule type" value="Genomic_DNA"/>
</dbReference>
<evidence type="ECO:0000313" key="3">
    <source>
        <dbReference type="Proteomes" id="UP000749646"/>
    </source>
</evidence>
<proteinExistence type="predicted"/>
<feature type="region of interest" description="Disordered" evidence="1">
    <location>
        <begin position="98"/>
        <end position="141"/>
    </location>
</feature>
<evidence type="ECO:0000313" key="2">
    <source>
        <dbReference type="EMBL" id="KAF9935526.1"/>
    </source>
</evidence>
<comment type="caution">
    <text evidence="2">The sequence shown here is derived from an EMBL/GenBank/DDBJ whole genome shotgun (WGS) entry which is preliminary data.</text>
</comment>
<accession>A0A9P6IMS2</accession>
<reference evidence="2" key="1">
    <citation type="journal article" date="2020" name="Fungal Divers.">
        <title>Resolving the Mortierellaceae phylogeny through synthesis of multi-gene phylogenetics and phylogenomics.</title>
        <authorList>
            <person name="Vandepol N."/>
            <person name="Liber J."/>
            <person name="Desiro A."/>
            <person name="Na H."/>
            <person name="Kennedy M."/>
            <person name="Barry K."/>
            <person name="Grigoriev I.V."/>
            <person name="Miller A.N."/>
            <person name="O'Donnell K."/>
            <person name="Stajich J.E."/>
            <person name="Bonito G."/>
        </authorList>
    </citation>
    <scope>NUCLEOTIDE SEQUENCE</scope>
    <source>
        <strain evidence="2">MES-2147</strain>
    </source>
</reference>
<name>A0A9P6IMS2_9FUNG</name>
<gene>
    <name evidence="2" type="ORF">BGZ65_003327</name>
</gene>
<dbReference type="Proteomes" id="UP000749646">
    <property type="component" value="Unassembled WGS sequence"/>
</dbReference>
<protein>
    <submittedName>
        <fullName evidence="2">Uncharacterized protein</fullName>
    </submittedName>
</protein>
<dbReference type="AlphaFoldDB" id="A0A9P6IMS2"/>